<dbReference type="Proteomes" id="UP001595191">
    <property type="component" value="Unassembled WGS sequence"/>
</dbReference>
<keyword evidence="2" id="KW-1185">Reference proteome</keyword>
<reference evidence="1" key="1">
    <citation type="submission" date="2024-09" db="EMBL/GenBank/DDBJ databases">
        <authorList>
            <person name="Liu J."/>
        </authorList>
    </citation>
    <scope>NUCLEOTIDE SEQUENCE</scope>
    <source>
        <strain evidence="1">NBU2967</strain>
    </source>
</reference>
<comment type="caution">
    <text evidence="1">The sequence shown here is derived from an EMBL/GenBank/DDBJ whole genome shotgun (WGS) entry which is preliminary data.</text>
</comment>
<gene>
    <name evidence="1" type="ORF">ACEZ3G_01705</name>
</gene>
<organism evidence="1 2">
    <name type="scientific">Meishania litoralis</name>
    <dbReference type="NCBI Taxonomy" id="3434685"/>
    <lineage>
        <taxon>Bacteria</taxon>
        <taxon>Pseudomonadati</taxon>
        <taxon>Bacteroidota</taxon>
        <taxon>Flavobacteriia</taxon>
        <taxon>Flavobacteriales</taxon>
        <taxon>Flavobacteriaceae</taxon>
        <taxon>Meishania</taxon>
    </lineage>
</organism>
<name>A0ACC7LGS1_9FLAO</name>
<dbReference type="EMBL" id="JBHFPV010000001">
    <property type="protein sequence ID" value="MFH6602174.1"/>
    <property type="molecule type" value="Genomic_DNA"/>
</dbReference>
<protein>
    <submittedName>
        <fullName evidence="1">Alpha-L-fucosidase</fullName>
    </submittedName>
</protein>
<proteinExistence type="predicted"/>
<accession>A0ACC7LGS1</accession>
<evidence type="ECO:0000313" key="2">
    <source>
        <dbReference type="Proteomes" id="UP001595191"/>
    </source>
</evidence>
<sequence length="699" mass="79302">MKNKTLFIAALVVFSFVSCTKVEPPKPVGPLPAERQLAWHDLQYYAFVHFNMNTFTNMEWGTGGESPQQFDPTELDTRQWAKVAKEAGMKGIIITAKHHDGFCLWPTNTTEHSVKNSPWKDGNGDVIKDLSEACAEYGLKFGIYLSPWDRHDKDYGNPEYVKKFHEQLRELLTNYGEVFEVWFDGANGGSGYYGGANETRKIDNKTYYEWDTAEAIVRELQPNAVIFSDGGPDIRWVGNEEGWANETNWNIMRRDEIYPGWPRYVELRSGHEDGTHWLPAEADVSIRPGWYYHPREDHQVKSLPILLDIYYRSIGRNANLLLNLPVDTRGLVHEEDVKQLMALKEQLGKDFANELAQGKTVSASDERGKGGHFGAQNVNDGNSETYWATNDSISRAMITIDLGGPTEVNRIIIQEYIPLGQRVKRFILDAEVDGEWVEIDGQTTVGYKRILRFDTVEATKIRVNFLDAKGPLAISSIELYRAPNLLTEPVAKRNREGTIYLSVPDKNVDIHYTLDGSDPTKESNKYEAPLLISGPTSVKAISVDPDNGQQTAPAEYYFDIPKKDWKVFWTSSGNLEDAHKMIDEDPYTFWATDEGVNVPQEVIIDLGKVYGLKGFSYWPIQERYPFGIITNYEFLVSTDNKNWKPAAKGEFGNVVNNRIEQTVHFDVTKARYVKLRGVTVDGDDLRASFAEIGIITVME</sequence>
<evidence type="ECO:0000313" key="1">
    <source>
        <dbReference type="EMBL" id="MFH6602174.1"/>
    </source>
</evidence>